<dbReference type="EMBL" id="ML179127">
    <property type="protein sequence ID" value="THU98936.1"/>
    <property type="molecule type" value="Genomic_DNA"/>
</dbReference>
<evidence type="ECO:0000313" key="2">
    <source>
        <dbReference type="Proteomes" id="UP000297245"/>
    </source>
</evidence>
<gene>
    <name evidence="1" type="ORF">K435DRAFT_603135</name>
</gene>
<name>A0A4S8M970_DENBC</name>
<accession>A0A4S8M970</accession>
<dbReference type="Proteomes" id="UP000297245">
    <property type="component" value="Unassembled WGS sequence"/>
</dbReference>
<proteinExistence type="predicted"/>
<dbReference type="OrthoDB" id="2668963at2759"/>
<sequence>VCLEIEAEYRRETGKLIHLNHNTLHSLVKGGHLRADVNAKKSWLTPDEKEEVISYALECASWGHLLNHQRLKEHVDELCHVRLGSKFPESGIGKNWTYCFVARHADCL</sequence>
<evidence type="ECO:0008006" key="3">
    <source>
        <dbReference type="Google" id="ProtNLM"/>
    </source>
</evidence>
<dbReference type="AlphaFoldDB" id="A0A4S8M970"/>
<evidence type="ECO:0000313" key="1">
    <source>
        <dbReference type="EMBL" id="THU98936.1"/>
    </source>
</evidence>
<feature type="non-terminal residue" evidence="1">
    <location>
        <position position="1"/>
    </location>
</feature>
<reference evidence="1 2" key="1">
    <citation type="journal article" date="2019" name="Nat. Ecol. Evol.">
        <title>Megaphylogeny resolves global patterns of mushroom evolution.</title>
        <authorList>
            <person name="Varga T."/>
            <person name="Krizsan K."/>
            <person name="Foldi C."/>
            <person name="Dima B."/>
            <person name="Sanchez-Garcia M."/>
            <person name="Sanchez-Ramirez S."/>
            <person name="Szollosi G.J."/>
            <person name="Szarkandi J.G."/>
            <person name="Papp V."/>
            <person name="Albert L."/>
            <person name="Andreopoulos W."/>
            <person name="Angelini C."/>
            <person name="Antonin V."/>
            <person name="Barry K.W."/>
            <person name="Bougher N.L."/>
            <person name="Buchanan P."/>
            <person name="Buyck B."/>
            <person name="Bense V."/>
            <person name="Catcheside P."/>
            <person name="Chovatia M."/>
            <person name="Cooper J."/>
            <person name="Damon W."/>
            <person name="Desjardin D."/>
            <person name="Finy P."/>
            <person name="Geml J."/>
            <person name="Haridas S."/>
            <person name="Hughes K."/>
            <person name="Justo A."/>
            <person name="Karasinski D."/>
            <person name="Kautmanova I."/>
            <person name="Kiss B."/>
            <person name="Kocsube S."/>
            <person name="Kotiranta H."/>
            <person name="LaButti K.M."/>
            <person name="Lechner B.E."/>
            <person name="Liimatainen K."/>
            <person name="Lipzen A."/>
            <person name="Lukacs Z."/>
            <person name="Mihaltcheva S."/>
            <person name="Morgado L.N."/>
            <person name="Niskanen T."/>
            <person name="Noordeloos M.E."/>
            <person name="Ohm R.A."/>
            <person name="Ortiz-Santana B."/>
            <person name="Ovrebo C."/>
            <person name="Racz N."/>
            <person name="Riley R."/>
            <person name="Savchenko A."/>
            <person name="Shiryaev A."/>
            <person name="Soop K."/>
            <person name="Spirin V."/>
            <person name="Szebenyi C."/>
            <person name="Tomsovsky M."/>
            <person name="Tulloss R.E."/>
            <person name="Uehling J."/>
            <person name="Grigoriev I.V."/>
            <person name="Vagvolgyi C."/>
            <person name="Papp T."/>
            <person name="Martin F.M."/>
            <person name="Miettinen O."/>
            <person name="Hibbett D.S."/>
            <person name="Nagy L.G."/>
        </authorList>
    </citation>
    <scope>NUCLEOTIDE SEQUENCE [LARGE SCALE GENOMIC DNA]</scope>
    <source>
        <strain evidence="1 2">CBS 962.96</strain>
    </source>
</reference>
<keyword evidence="2" id="KW-1185">Reference proteome</keyword>
<organism evidence="1 2">
    <name type="scientific">Dendrothele bispora (strain CBS 962.96)</name>
    <dbReference type="NCBI Taxonomy" id="1314807"/>
    <lineage>
        <taxon>Eukaryota</taxon>
        <taxon>Fungi</taxon>
        <taxon>Dikarya</taxon>
        <taxon>Basidiomycota</taxon>
        <taxon>Agaricomycotina</taxon>
        <taxon>Agaricomycetes</taxon>
        <taxon>Agaricomycetidae</taxon>
        <taxon>Agaricales</taxon>
        <taxon>Agaricales incertae sedis</taxon>
        <taxon>Dendrothele</taxon>
    </lineage>
</organism>
<protein>
    <recommendedName>
        <fullName evidence="3">HTH CENPB-type domain-containing protein</fullName>
    </recommendedName>
</protein>
<feature type="non-terminal residue" evidence="1">
    <location>
        <position position="108"/>
    </location>
</feature>